<dbReference type="Pfam" id="PF13517">
    <property type="entry name" value="FG-GAP_3"/>
    <property type="match status" value="2"/>
</dbReference>
<dbReference type="Gene3D" id="2.60.120.560">
    <property type="entry name" value="Exo-inulinase, domain 1"/>
    <property type="match status" value="1"/>
</dbReference>
<dbReference type="InterPro" id="IPR013517">
    <property type="entry name" value="FG-GAP"/>
</dbReference>
<dbReference type="Pfam" id="PF06439">
    <property type="entry name" value="3keto-disac_hyd"/>
    <property type="match status" value="1"/>
</dbReference>
<evidence type="ECO:0000256" key="1">
    <source>
        <dbReference type="ARBA" id="ARBA00022729"/>
    </source>
</evidence>
<dbReference type="AlphaFoldDB" id="A0A3B1CT61"/>
<accession>A0A3B1CT61</accession>
<dbReference type="PANTHER" id="PTHR44103">
    <property type="entry name" value="PROPROTEIN CONVERTASE P"/>
    <property type="match status" value="1"/>
</dbReference>
<keyword evidence="1" id="KW-0732">Signal</keyword>
<dbReference type="InterPro" id="IPR028994">
    <property type="entry name" value="Integrin_alpha_N"/>
</dbReference>
<dbReference type="GO" id="GO:0016787">
    <property type="term" value="F:hydrolase activity"/>
    <property type="evidence" value="ECO:0007669"/>
    <property type="project" value="InterPro"/>
</dbReference>
<dbReference type="PANTHER" id="PTHR44103:SF1">
    <property type="entry name" value="PROPROTEIN CONVERTASE P"/>
    <property type="match status" value="1"/>
</dbReference>
<dbReference type="InterPro" id="IPR010496">
    <property type="entry name" value="AL/BT2_dom"/>
</dbReference>
<evidence type="ECO:0000259" key="2">
    <source>
        <dbReference type="Pfam" id="PF06439"/>
    </source>
</evidence>
<organism evidence="3">
    <name type="scientific">hydrothermal vent metagenome</name>
    <dbReference type="NCBI Taxonomy" id="652676"/>
    <lineage>
        <taxon>unclassified sequences</taxon>
        <taxon>metagenomes</taxon>
        <taxon>ecological metagenomes</taxon>
    </lineage>
</organism>
<dbReference type="EMBL" id="UOGF01000102">
    <property type="protein sequence ID" value="VAX33189.1"/>
    <property type="molecule type" value="Genomic_DNA"/>
</dbReference>
<proteinExistence type="predicted"/>
<sequence>MKQIFLILIILFFSGLQSEAATEFTFNTHVFAEWGNKQGQTSLVDIDKDGDLDWVVGERSNGNDNKEVSWFEFQSADTWIRHTLGTNPLTDVGGVAFDIDGDGWIDQASGGTWYRNPKTPREDPFTRYTNGAIKTHDNVAADMDGDGKLDLVSMNDNSLKWYKIPSDPTSDWIETTVGSSVHGAFSPRGVGDIDGDGDNDIVRTTGWYRNGGNEENEGDGSIWTFENIDGASDPGGSGQYNDTTRSWIFDIDLDGDNDIVMATADTPSSKGWLRWFENENENGDGKSWQSHTIASGKGDLHSLALADFDNDGDIDIFTGEGPLGSSGPDEPKRGFIFENVGGKGGAWLEHIIVEGYEIHEAQAGDVDGDGDIDIVFKPWNGDEQVFLENVTSSGEYTRIDTGVDLSGWSAAGGSWTIESGAIFGEQDPPGEGDGGFLISDGKYGDFEIVFQVWADWGVDTGLITRSDGSGNGYQITIDMQNNSSIAGIYGQGIGDRFLERDFQFGSSESQIVGNPSGFSTDDWSTTVWNVNDWNEIRATVTGYPPTVKTWINGFTANEYVGSGDILMPLPSGFIALQVHEGNQFPEGSKVRFRNIRVKALTTDLEPPSAPTNLMIE</sequence>
<evidence type="ECO:0000313" key="3">
    <source>
        <dbReference type="EMBL" id="VAX33189.1"/>
    </source>
</evidence>
<gene>
    <name evidence="3" type="ORF">MNBD_NITROSPIRAE01-1537</name>
</gene>
<feature type="domain" description="3-keto-alpha-glucoside-1,2-lyase/3-keto-2-hydroxy-glucal hydratase" evidence="2">
    <location>
        <begin position="402"/>
        <end position="598"/>
    </location>
</feature>
<dbReference type="SUPFAM" id="SSF69318">
    <property type="entry name" value="Integrin alpha N-terminal domain"/>
    <property type="match status" value="2"/>
</dbReference>
<protein>
    <recommendedName>
        <fullName evidence="2">3-keto-alpha-glucoside-1,2-lyase/3-keto-2-hydroxy-glucal hydratase domain-containing protein</fullName>
    </recommendedName>
</protein>
<reference evidence="3" key="1">
    <citation type="submission" date="2018-06" db="EMBL/GenBank/DDBJ databases">
        <authorList>
            <person name="Zhirakovskaya E."/>
        </authorList>
    </citation>
    <scope>NUCLEOTIDE SEQUENCE</scope>
</reference>
<name>A0A3B1CT61_9ZZZZ</name>